<sequence>MSTIINDTENTRLKFLEDLSGYKVHHDDVDPRGYSVKLSSDETIGEVEGLLADTSANLVRYVEVEIDDDVIKRHTGDRYTEEDRHALIPVGLVHLNASSNTATLLGLTFDHLVDYPRFRKDKGYTTRYEIDTNDYLADFHEYGSSYDRSRFSTNEFRNANTLDDDFYTSGFYTTKMPR</sequence>
<dbReference type="InterPro" id="IPR011033">
    <property type="entry name" value="PRC_barrel-like_sf"/>
</dbReference>
<evidence type="ECO:0000313" key="1">
    <source>
        <dbReference type="EMBL" id="CAH1000034.1"/>
    </source>
</evidence>
<protein>
    <submittedName>
        <fullName evidence="1">Uncharacterized protein</fullName>
    </submittedName>
</protein>
<dbReference type="EMBL" id="CAKLPZ010000001">
    <property type="protein sequence ID" value="CAH1000034.1"/>
    <property type="molecule type" value="Genomic_DNA"/>
</dbReference>
<gene>
    <name evidence="1" type="ORF">LEM8419_01226</name>
</gene>
<keyword evidence="2" id="KW-1185">Reference proteome</keyword>
<dbReference type="Gene3D" id="3.90.50.10">
    <property type="entry name" value="Photosynthetic Reaction Center, subunit H, domain 2"/>
    <property type="match status" value="1"/>
</dbReference>
<dbReference type="SUPFAM" id="SSF50346">
    <property type="entry name" value="PRC-barrel domain"/>
    <property type="match status" value="1"/>
</dbReference>
<dbReference type="InterPro" id="IPR014747">
    <property type="entry name" value="Bac_photo_RC_H_C"/>
</dbReference>
<dbReference type="Proteomes" id="UP000837803">
    <property type="component" value="Unassembled WGS sequence"/>
</dbReference>
<name>A0ABM9AYY7_9BACT</name>
<proteinExistence type="predicted"/>
<dbReference type="RefSeq" id="WP_238750135.1">
    <property type="nucleotide sequence ID" value="NZ_CAKLPZ010000001.1"/>
</dbReference>
<organism evidence="1 2">
    <name type="scientific">Neolewinella maritima</name>
    <dbReference type="NCBI Taxonomy" id="1383882"/>
    <lineage>
        <taxon>Bacteria</taxon>
        <taxon>Pseudomonadati</taxon>
        <taxon>Bacteroidota</taxon>
        <taxon>Saprospiria</taxon>
        <taxon>Saprospirales</taxon>
        <taxon>Lewinellaceae</taxon>
        <taxon>Neolewinella</taxon>
    </lineage>
</organism>
<accession>A0ABM9AYY7</accession>
<evidence type="ECO:0000313" key="2">
    <source>
        <dbReference type="Proteomes" id="UP000837803"/>
    </source>
</evidence>
<comment type="caution">
    <text evidence="1">The sequence shown here is derived from an EMBL/GenBank/DDBJ whole genome shotgun (WGS) entry which is preliminary data.</text>
</comment>
<reference evidence="1" key="1">
    <citation type="submission" date="2021-12" db="EMBL/GenBank/DDBJ databases">
        <authorList>
            <person name="Rodrigo-Torres L."/>
            <person name="Arahal R. D."/>
            <person name="Lucena T."/>
        </authorList>
    </citation>
    <scope>NUCLEOTIDE SEQUENCE</scope>
    <source>
        <strain evidence="1">CECT 8419</strain>
    </source>
</reference>